<keyword evidence="6" id="KW-0813">Transport</keyword>
<evidence type="ECO:0000256" key="2">
    <source>
        <dbReference type="ARBA" id="ARBA00022692"/>
    </source>
</evidence>
<keyword evidence="4" id="KW-0472">Membrane</keyword>
<keyword evidence="3" id="KW-1133">Transmembrane helix</keyword>
<dbReference type="Pfam" id="PF01062">
    <property type="entry name" value="Bestrophin"/>
    <property type="match status" value="1"/>
</dbReference>
<evidence type="ECO:0000256" key="1">
    <source>
        <dbReference type="ARBA" id="ARBA00004370"/>
    </source>
</evidence>
<evidence type="ECO:0000256" key="6">
    <source>
        <dbReference type="RuleBase" id="RU363126"/>
    </source>
</evidence>
<dbReference type="Proteomes" id="UP000004810">
    <property type="component" value="Unassembled WGS sequence"/>
</dbReference>
<dbReference type="GO" id="GO:0034707">
    <property type="term" value="C:chloride channel complex"/>
    <property type="evidence" value="ECO:0007669"/>
    <property type="project" value="UniProtKB-KW"/>
</dbReference>
<evidence type="ECO:0000256" key="5">
    <source>
        <dbReference type="ARBA" id="ARBA00034769"/>
    </source>
</evidence>
<feature type="non-terminal residue" evidence="7">
    <location>
        <position position="86"/>
    </location>
</feature>
<protein>
    <recommendedName>
        <fullName evidence="6">Bestrophin homolog</fullName>
    </recommendedName>
</protein>
<dbReference type="PANTHER" id="PTHR10736:SF28">
    <property type="entry name" value="BESTROPHIN HOMOLOG 13"/>
    <property type="match status" value="1"/>
</dbReference>
<dbReference type="AlphaFoldDB" id="J9E1U7"/>
<comment type="function">
    <text evidence="6">Forms chloride channels.</text>
</comment>
<keyword evidence="6" id="KW-0868">Chloride</keyword>
<proteinExistence type="inferred from homology"/>
<dbReference type="InterPro" id="IPR021134">
    <property type="entry name" value="Bestrophin-like"/>
</dbReference>
<evidence type="ECO:0000313" key="8">
    <source>
        <dbReference type="Proteomes" id="UP000004810"/>
    </source>
</evidence>
<comment type="similarity">
    <text evidence="5 6">Belongs to the anion channel-forming bestrophin (TC 1.A.46) family. Calcium-sensitive chloride channel subfamily.</text>
</comment>
<keyword evidence="6" id="KW-0407">Ion channel</keyword>
<evidence type="ECO:0000256" key="4">
    <source>
        <dbReference type="ARBA" id="ARBA00023136"/>
    </source>
</evidence>
<evidence type="ECO:0000256" key="3">
    <source>
        <dbReference type="ARBA" id="ARBA00022989"/>
    </source>
</evidence>
<accession>J9E1U7</accession>
<reference evidence="8" key="1">
    <citation type="submission" date="2012-08" db="EMBL/GenBank/DDBJ databases">
        <title>The Genome Sequence of Wuchereria bancrofti.</title>
        <authorList>
            <person name="Nutman T.B."/>
            <person name="Fink D.L."/>
            <person name="Russ C."/>
            <person name="Young S."/>
            <person name="Zeng Q."/>
            <person name="Koehrsen M."/>
            <person name="Alvarado L."/>
            <person name="Berlin A."/>
            <person name="Chapman S.B."/>
            <person name="Chen Z."/>
            <person name="Freedman E."/>
            <person name="Gellesch M."/>
            <person name="Goldberg J."/>
            <person name="Griggs A."/>
            <person name="Gujja S."/>
            <person name="Heilman E.R."/>
            <person name="Heiman D."/>
            <person name="Hepburn T."/>
            <person name="Howarth C."/>
            <person name="Jen D."/>
            <person name="Larson L."/>
            <person name="Lewis B."/>
            <person name="Mehta T."/>
            <person name="Park D."/>
            <person name="Pearson M."/>
            <person name="Roberts A."/>
            <person name="Saif S."/>
            <person name="Shea T."/>
            <person name="Shenoy N."/>
            <person name="Sisk P."/>
            <person name="Stolte C."/>
            <person name="Sykes S."/>
            <person name="Walk T."/>
            <person name="White J."/>
            <person name="Yandava C."/>
            <person name="Haas B."/>
            <person name="Henn M.R."/>
            <person name="Nusbaum C."/>
            <person name="Birren B."/>
        </authorList>
    </citation>
    <scope>NUCLEOTIDE SEQUENCE [LARGE SCALE GENOMIC DNA]</scope>
    <source>
        <strain evidence="8">NA</strain>
    </source>
</reference>
<evidence type="ECO:0000313" key="7">
    <source>
        <dbReference type="EMBL" id="EJW70912.1"/>
    </source>
</evidence>
<dbReference type="GO" id="GO:0005254">
    <property type="term" value="F:chloride channel activity"/>
    <property type="evidence" value="ECO:0007669"/>
    <property type="project" value="UniProtKB-KW"/>
</dbReference>
<dbReference type="GO" id="GO:0005886">
    <property type="term" value="C:plasma membrane"/>
    <property type="evidence" value="ECO:0007669"/>
    <property type="project" value="UniProtKB-SubCell"/>
</dbReference>
<keyword evidence="6" id="KW-0406">Ion transport</keyword>
<dbReference type="InterPro" id="IPR000615">
    <property type="entry name" value="Bestrophin"/>
</dbReference>
<dbReference type="EMBL" id="ADBV01020157">
    <property type="protein sequence ID" value="EJW70912.1"/>
    <property type="molecule type" value="Genomic_DNA"/>
</dbReference>
<keyword evidence="6" id="KW-1003">Cell membrane</keyword>
<organism evidence="7 8">
    <name type="scientific">Wuchereria bancrofti</name>
    <dbReference type="NCBI Taxonomy" id="6293"/>
    <lineage>
        <taxon>Eukaryota</taxon>
        <taxon>Metazoa</taxon>
        <taxon>Ecdysozoa</taxon>
        <taxon>Nematoda</taxon>
        <taxon>Chromadorea</taxon>
        <taxon>Rhabditida</taxon>
        <taxon>Spirurina</taxon>
        <taxon>Spiruromorpha</taxon>
        <taxon>Filarioidea</taxon>
        <taxon>Onchocercidae</taxon>
        <taxon>Wuchereria</taxon>
    </lineage>
</organism>
<comment type="subcellular location">
    <subcellularLocation>
        <location evidence="6">Cell membrane</location>
        <topology evidence="6">Multi-pass membrane protein</topology>
    </subcellularLocation>
    <subcellularLocation>
        <location evidence="1">Membrane</location>
    </subcellularLocation>
</comment>
<gene>
    <name evidence="7" type="ORF">WUBG_18184</name>
</gene>
<keyword evidence="2" id="KW-0812">Transmembrane</keyword>
<dbReference type="PANTHER" id="PTHR10736">
    <property type="entry name" value="BESTROPHIN"/>
    <property type="match status" value="1"/>
</dbReference>
<sequence>MSHLVQSGLLTDTELQLINETSKEIKNIRWMIPLHWVQQIVMDELNDNSPPQALVNHFMQELKSYRASFRKLFSYDWICVPLVYTQ</sequence>
<name>J9E1U7_WUCBA</name>
<comment type="caution">
    <text evidence="7">The sequence shown here is derived from an EMBL/GenBank/DDBJ whole genome shotgun (WGS) entry which is preliminary data.</text>
</comment>
<keyword evidence="6" id="KW-0869">Chloride channel</keyword>